<accession>A0A7N6AA56</accession>
<feature type="site" description="Interaction with the cone snail toxin Con-ikot-ikot" evidence="22">
    <location>
        <position position="764"/>
    </location>
</feature>
<evidence type="ECO:0000256" key="6">
    <source>
        <dbReference type="ARBA" id="ARBA00022842"/>
    </source>
</evidence>
<feature type="site" description="Crucial to convey clamshell closure to channel opening" evidence="22">
    <location>
        <position position="731"/>
    </location>
</feature>
<dbReference type="SUPFAM" id="SSF53822">
    <property type="entry name" value="Periplasmic binding protein-like I"/>
    <property type="match status" value="1"/>
</dbReference>
<evidence type="ECO:0000256" key="24">
    <source>
        <dbReference type="RuleBase" id="RU367118"/>
    </source>
</evidence>
<keyword evidence="2 24" id="KW-1003">Cell membrane</keyword>
<dbReference type="SMART" id="SM00918">
    <property type="entry name" value="Lig_chan-Glu_bd"/>
    <property type="match status" value="1"/>
</dbReference>
<evidence type="ECO:0000256" key="22">
    <source>
        <dbReference type="PIRSR" id="PIRSR601508-2"/>
    </source>
</evidence>
<keyword evidence="3 24" id="KW-0812">Transmembrane</keyword>
<evidence type="ECO:0000256" key="21">
    <source>
        <dbReference type="PIRSR" id="PIRSR601508-1"/>
    </source>
</evidence>
<keyword evidence="1 24" id="KW-0813">Transport</keyword>
<reference evidence="28" key="3">
    <citation type="submission" date="2025-09" db="UniProtKB">
        <authorList>
            <consortium name="Ensembl"/>
        </authorList>
    </citation>
    <scope>IDENTIFICATION</scope>
</reference>
<evidence type="ECO:0000256" key="11">
    <source>
        <dbReference type="ARBA" id="ARBA00023157"/>
    </source>
</evidence>
<dbReference type="Pfam" id="PF10613">
    <property type="entry name" value="Lig_chan-Glu_bd"/>
    <property type="match status" value="1"/>
</dbReference>
<feature type="region of interest" description="Disordered" evidence="25">
    <location>
        <begin position="27"/>
        <end position="64"/>
    </location>
</feature>
<evidence type="ECO:0000256" key="10">
    <source>
        <dbReference type="ARBA" id="ARBA00023136"/>
    </source>
</evidence>
<dbReference type="SUPFAM" id="SSF53850">
    <property type="entry name" value="Periplasmic binding protein-like II"/>
    <property type="match status" value="1"/>
</dbReference>
<dbReference type="InterPro" id="IPR001508">
    <property type="entry name" value="Iono_Glu_rcpt_met"/>
</dbReference>
<dbReference type="InterPro" id="IPR001320">
    <property type="entry name" value="Iontro_rcpt_C"/>
</dbReference>
<evidence type="ECO:0000256" key="20">
    <source>
        <dbReference type="ARBA" id="ARBA00036634"/>
    </source>
</evidence>
<dbReference type="Pfam" id="PF00060">
    <property type="entry name" value="Lig_chan"/>
    <property type="match status" value="1"/>
</dbReference>
<keyword evidence="8 24" id="KW-0770">Synapse</keyword>
<dbReference type="GeneTree" id="ENSGT00940000156222"/>
<evidence type="ECO:0000256" key="18">
    <source>
        <dbReference type="ARBA" id="ARBA00034430"/>
    </source>
</evidence>
<dbReference type="CDD" id="cd13718">
    <property type="entry name" value="PBP2_iGluR_NMDA_Nr2"/>
    <property type="match status" value="1"/>
</dbReference>
<dbReference type="FunFam" id="3.40.190.10:FF:000038">
    <property type="entry name" value="Putative glutamate receptor ionotropic NMDA 2B"/>
    <property type="match status" value="1"/>
</dbReference>
<evidence type="ECO:0000313" key="29">
    <source>
        <dbReference type="Proteomes" id="UP000265040"/>
    </source>
</evidence>
<feature type="compositionally biased region" description="Polar residues" evidence="25">
    <location>
        <begin position="1039"/>
        <end position="1056"/>
    </location>
</feature>
<dbReference type="PRINTS" id="PR00177">
    <property type="entry name" value="NMDARECEPTOR"/>
</dbReference>
<keyword evidence="13" id="KW-0325">Glycoprotein</keyword>
<evidence type="ECO:0000259" key="27">
    <source>
        <dbReference type="SMART" id="SM00918"/>
    </source>
</evidence>
<evidence type="ECO:0000256" key="2">
    <source>
        <dbReference type="ARBA" id="ARBA00022475"/>
    </source>
</evidence>
<feature type="compositionally biased region" description="Basic residues" evidence="25">
    <location>
        <begin position="51"/>
        <end position="60"/>
    </location>
</feature>
<feature type="binding site" evidence="21">
    <location>
        <position position="587"/>
    </location>
    <ligand>
        <name>L-glutamate</name>
        <dbReference type="ChEBI" id="CHEBI:29985"/>
    </ligand>
</feature>
<feature type="domain" description="Ionotropic glutamate receptor L-glutamate and glycine-binding" evidence="27">
    <location>
        <begin position="513"/>
        <end position="571"/>
    </location>
</feature>
<comment type="similarity">
    <text evidence="24">Belongs to the glutamate-gated ion channel (TC 1.A.10.1) family.</text>
</comment>
<evidence type="ECO:0000256" key="4">
    <source>
        <dbReference type="ARBA" id="ARBA00022729"/>
    </source>
</evidence>
<dbReference type="SMART" id="SM00079">
    <property type="entry name" value="PBPe"/>
    <property type="match status" value="1"/>
</dbReference>
<feature type="compositionally biased region" description="Polar residues" evidence="25">
    <location>
        <begin position="1396"/>
        <end position="1421"/>
    </location>
</feature>
<feature type="domain" description="Ionotropic glutamate receptor C-terminal" evidence="26">
    <location>
        <begin position="501"/>
        <end position="867"/>
    </location>
</feature>
<evidence type="ECO:0000259" key="26">
    <source>
        <dbReference type="SMART" id="SM00079"/>
    </source>
</evidence>
<evidence type="ECO:0000256" key="12">
    <source>
        <dbReference type="ARBA" id="ARBA00023170"/>
    </source>
</evidence>
<evidence type="ECO:0000256" key="19">
    <source>
        <dbReference type="ARBA" id="ARBA00036239"/>
    </source>
</evidence>
<dbReference type="Ensembl" id="ENSATET00000039972.2">
    <property type="protein sequence ID" value="ENSATEP00000045643.2"/>
    <property type="gene ID" value="ENSATEG00000007389.3"/>
</dbReference>
<dbReference type="FunFam" id="3.40.50.2300:FF:000020">
    <property type="entry name" value="Glutamate receptor ionotropic, NMDA 2B, putative"/>
    <property type="match status" value="1"/>
</dbReference>
<evidence type="ECO:0000313" key="28">
    <source>
        <dbReference type="Ensembl" id="ENSATEP00000045643.2"/>
    </source>
</evidence>
<evidence type="ECO:0000256" key="23">
    <source>
        <dbReference type="PIRSR" id="PIRSR601508-3"/>
    </source>
</evidence>
<evidence type="ECO:0000256" key="16">
    <source>
        <dbReference type="ARBA" id="ARBA00023303"/>
    </source>
</evidence>
<protein>
    <recommendedName>
        <fullName evidence="24">Glutamate receptor</fullName>
    </recommendedName>
</protein>
<dbReference type="InterPro" id="IPR018884">
    <property type="entry name" value="NMDAR2_C"/>
</dbReference>
<dbReference type="FunFam" id="3.40.190.10:FF:000007">
    <property type="entry name" value="Putative glutamate receptor ionotropic NMDA 2B"/>
    <property type="match status" value="1"/>
</dbReference>
<comment type="catalytic activity">
    <reaction evidence="18">
        <text>K(+)(in) = K(+)(out)</text>
        <dbReference type="Rhea" id="RHEA:29463"/>
        <dbReference type="ChEBI" id="CHEBI:29103"/>
    </reaction>
</comment>
<sequence length="1507" mass="166262">MCHGNGIKFEHFSSGFIDAVRRNHNASKRTGHGGCLHGPSRHGNKTQHASHGLRRRRRKTSATANLQQPRVVTRKGMMGVVGWMLLLLSQMMVPVASQKPPGLSVGVIMGQTRFVSDQELRLPRRPDDPLDVSVVTLRINQTDPKSVITQVCELLSRTRLHGIVFADGTDQEAIAQILDFLSVQTQLPILGVHGGSSMIMADKDEKSTFFQFGAALQQEALLMLAIMEEYDWHVFSIVTSKFPGYQDFISTLRITVDHSFVRWDLQSVVTLDAVDGDPNSKSHIALKRIQSPVILLYCSKDEALYILEEARSLGLIGAGYIWIVSSLTTGNPDFTPEMFPLGMISVSYDDWEYPLDTRVRDGVGIISSAATSMLREKGELPEAQSSCYSTPSDRSPGKLPPSALRRHMMHVWNEGRDLSFTPDGYQANPKLVVIVLNSERKWEKMGRWENGTLSLMFPVWPRYNSYGDEDADENHLSIVTLEEKPFVVVDNVDILTGTCMRNSVPCRKHVKDNSTTGGAYIKQCCKGFCIDILKKIARNVKFTYDLYLVTNGKHGKKINNVWNGMVGEVVYKKAAMAVGSLTINEERSEVIDFSVPFVETGISVMVSRSNGTVSPSAFLEPFSASVWVMMFVMLLIVTAIAVFLFEFVSPLGFNRNLAQGKEPHGPSFTIGKAIWLLWGLVFNNSVPVQNPKGTTSKFIVSVWAFFAVIFLASYTANLAAFMIQEEFVDQVTGLSDKKFQSPYSYSPPFRFGTVPNGSTERNIRKNYPDMHQYMTKYHQNGVQDALISLKTGKLDAFIYDAAVLNYMAGRDDGCKLVTIGSGYIFATTGYGIALQKGSYWKRLVDLAILSIIGDGEMEELEAQWLTGICHNEKNEVMSSQLDVDNMAGVFYMLATAMGLSILTFISEHLFYWRLRYCFTGVCSGRPGLLFTISRGIWSCIHGVHIDMKKKTPELDFSPQANMLHLLKSAKSIALSSPKRNATVLLCISPCLLGNSLHSLPPKGPGLYSNAAGPQGFLSLSGRHKNLLNNAAPFPGQQKAPHQTSPNKPQLSITNDNGKTRLTGPACSASKPRALWKKSVETLKTQPTVISPGPNPASASGPGPPQMKSQRYLPEEPPHSDISECSSRPPSHKDSDSMAARGGFKPINQLRKRGGGGGGGGSKIYSIDSDQASLQSAPPYQRDSQGGGDDHSYPPDLFPPDSTYSHTHTHSHQADAPILQLSASLLHHSHSAEADLHSLKDKKYSTYTHSRYRALPGHCRSCLTKLSGYSGLYTVRSPQARCDACAHLGNLYDISEDHLHSHYSHTHTHPHSGDMFTHYHPQSELGMVGEGDGLVSHFEPSSPSPRQHSYENVLPDGIPELQSPPSPSPSHHHSLDTPMPLPRRSKSLLPDRPSHNPFLQSAPGTAQRDPASQSVTRMPQRSSAHELYKQRMPVSLTLGNHGNHHINQHGGHVDQQVFYPQQEPPVVAYMVPPAASQPMSYVTAPRASSAGSNRPRLYRRMPSIESDV</sequence>
<dbReference type="GO" id="GO:0017146">
    <property type="term" value="C:NMDA selective glutamate receptor complex"/>
    <property type="evidence" value="ECO:0007669"/>
    <property type="project" value="UniProtKB-ARBA"/>
</dbReference>
<comment type="subcellular location">
    <subcellularLocation>
        <location evidence="17 24">Postsynaptic cell membrane</location>
        <topology evidence="17 24">Multi-pass membrane protein</topology>
    </subcellularLocation>
</comment>
<keyword evidence="15 24" id="KW-1071">Ligand-gated ion channel</keyword>
<dbReference type="Gene3D" id="3.40.190.10">
    <property type="entry name" value="Periplasmic binding protein-like II"/>
    <property type="match status" value="3"/>
</dbReference>
<evidence type="ECO:0000256" key="5">
    <source>
        <dbReference type="ARBA" id="ARBA00022837"/>
    </source>
</evidence>
<evidence type="ECO:0000256" key="14">
    <source>
        <dbReference type="ARBA" id="ARBA00023257"/>
    </source>
</evidence>
<evidence type="ECO:0000256" key="15">
    <source>
        <dbReference type="ARBA" id="ARBA00023286"/>
    </source>
</evidence>
<reference evidence="28" key="2">
    <citation type="submission" date="2025-08" db="UniProtKB">
        <authorList>
            <consortium name="Ensembl"/>
        </authorList>
    </citation>
    <scope>IDENTIFICATION</scope>
</reference>
<evidence type="ECO:0000256" key="8">
    <source>
        <dbReference type="ARBA" id="ARBA00023018"/>
    </source>
</evidence>
<keyword evidence="10 24" id="KW-0472">Membrane</keyword>
<keyword evidence="16 24" id="KW-0407">Ion channel</keyword>
<feature type="transmembrane region" description="Helical" evidence="24">
    <location>
        <begin position="626"/>
        <end position="648"/>
    </location>
</feature>
<feature type="binding site" evidence="21">
    <location>
        <position position="758"/>
    </location>
    <ligand>
        <name>L-glutamate</name>
        <dbReference type="ChEBI" id="CHEBI:29985"/>
    </ligand>
</feature>
<feature type="binding site" evidence="21">
    <location>
        <position position="800"/>
    </location>
    <ligand>
        <name>L-glutamate</name>
        <dbReference type="ChEBI" id="CHEBI:29985"/>
    </ligand>
</feature>
<keyword evidence="9 24" id="KW-0406">Ion transport</keyword>
<organism evidence="28 29">
    <name type="scientific">Anabas testudineus</name>
    <name type="common">Climbing perch</name>
    <name type="synonym">Anthias testudineus</name>
    <dbReference type="NCBI Taxonomy" id="64144"/>
    <lineage>
        <taxon>Eukaryota</taxon>
        <taxon>Metazoa</taxon>
        <taxon>Chordata</taxon>
        <taxon>Craniata</taxon>
        <taxon>Vertebrata</taxon>
        <taxon>Euteleostomi</taxon>
        <taxon>Actinopterygii</taxon>
        <taxon>Neopterygii</taxon>
        <taxon>Teleostei</taxon>
        <taxon>Neoteleostei</taxon>
        <taxon>Acanthomorphata</taxon>
        <taxon>Anabantaria</taxon>
        <taxon>Anabantiformes</taxon>
        <taxon>Anabantoidei</taxon>
        <taxon>Anabantidae</taxon>
        <taxon>Anabas</taxon>
    </lineage>
</organism>
<dbReference type="GO" id="GO:0045211">
    <property type="term" value="C:postsynaptic membrane"/>
    <property type="evidence" value="ECO:0007669"/>
    <property type="project" value="UniProtKB-SubCell"/>
</dbReference>
<keyword evidence="5" id="KW-0106">Calcium</keyword>
<dbReference type="Proteomes" id="UP000265040">
    <property type="component" value="Chromosome 1"/>
</dbReference>
<feature type="region of interest" description="Disordered" evidence="25">
    <location>
        <begin position="1027"/>
        <end position="1212"/>
    </location>
</feature>
<feature type="disulfide bond" evidence="23">
    <location>
        <begin position="814"/>
        <end position="869"/>
    </location>
</feature>
<feature type="region of interest" description="Disordered" evidence="25">
    <location>
        <begin position="1302"/>
        <end position="1425"/>
    </location>
</feature>
<feature type="binding site" evidence="21">
    <location>
        <position position="759"/>
    </location>
    <ligand>
        <name>L-glutamate</name>
        <dbReference type="ChEBI" id="CHEBI:29985"/>
    </ligand>
</feature>
<comment type="catalytic activity">
    <reaction evidence="19">
        <text>Na(+)(in) = Na(+)(out)</text>
        <dbReference type="Rhea" id="RHEA:34963"/>
        <dbReference type="ChEBI" id="CHEBI:29101"/>
    </reaction>
</comment>
<dbReference type="GO" id="GO:0004972">
    <property type="term" value="F:NMDA glutamate receptor activity"/>
    <property type="evidence" value="ECO:0007669"/>
    <property type="project" value="UniProtKB-ARBA"/>
</dbReference>
<feature type="binding site" evidence="21">
    <location>
        <position position="582"/>
    </location>
    <ligand>
        <name>L-glutamate</name>
        <dbReference type="ChEBI" id="CHEBI:29985"/>
    </ligand>
</feature>
<dbReference type="Pfam" id="PF10565">
    <property type="entry name" value="NMDAR2_C"/>
    <property type="match status" value="2"/>
</dbReference>
<dbReference type="OMA" id="FTHYHPQ"/>
<dbReference type="InterPro" id="IPR015683">
    <property type="entry name" value="Ionotropic_Glu_rcpt"/>
</dbReference>
<evidence type="ECO:0000256" key="7">
    <source>
        <dbReference type="ARBA" id="ARBA00022989"/>
    </source>
</evidence>
<dbReference type="InterPro" id="IPR028082">
    <property type="entry name" value="Peripla_BP_I"/>
</dbReference>
<keyword evidence="4" id="KW-0732">Signal</keyword>
<evidence type="ECO:0000256" key="3">
    <source>
        <dbReference type="ARBA" id="ARBA00022692"/>
    </source>
</evidence>
<keyword evidence="29" id="KW-1185">Reference proteome</keyword>
<dbReference type="Gene3D" id="3.40.50.2300">
    <property type="match status" value="2"/>
</dbReference>
<proteinExistence type="inferred from homology"/>
<dbReference type="Pfam" id="PF01094">
    <property type="entry name" value="ANF_receptor"/>
    <property type="match status" value="1"/>
</dbReference>
<keyword evidence="6" id="KW-0460">Magnesium</keyword>
<feature type="compositionally biased region" description="Polar residues" evidence="25">
    <location>
        <begin position="1167"/>
        <end position="1183"/>
    </location>
</feature>
<evidence type="ECO:0000256" key="13">
    <source>
        <dbReference type="ARBA" id="ARBA00023180"/>
    </source>
</evidence>
<keyword evidence="14 24" id="KW-0628">Postsynaptic cell membrane</keyword>
<feature type="transmembrane region" description="Helical" evidence="24">
    <location>
        <begin position="889"/>
        <end position="912"/>
    </location>
</feature>
<evidence type="ECO:0000256" key="9">
    <source>
        <dbReference type="ARBA" id="ARBA00023065"/>
    </source>
</evidence>
<dbReference type="PANTHER" id="PTHR18966">
    <property type="entry name" value="IONOTROPIC GLUTAMATE RECEPTOR"/>
    <property type="match status" value="1"/>
</dbReference>
<evidence type="ECO:0000256" key="1">
    <source>
        <dbReference type="ARBA" id="ARBA00022448"/>
    </source>
</evidence>
<dbReference type="InterPro" id="IPR001828">
    <property type="entry name" value="ANF_lig-bd_rcpt"/>
</dbReference>
<keyword evidence="12 24" id="KW-0675">Receptor</keyword>
<evidence type="ECO:0000256" key="25">
    <source>
        <dbReference type="SAM" id="MobiDB-lite"/>
    </source>
</evidence>
<keyword evidence="11 23" id="KW-1015">Disulfide bond</keyword>
<evidence type="ECO:0000256" key="17">
    <source>
        <dbReference type="ARBA" id="ARBA00034104"/>
    </source>
</evidence>
<feature type="compositionally biased region" description="Basic and acidic residues" evidence="25">
    <location>
        <begin position="1112"/>
        <end position="1121"/>
    </location>
</feature>
<dbReference type="InterPro" id="IPR019594">
    <property type="entry name" value="Glu/Gly-bd"/>
</dbReference>
<reference evidence="28" key="1">
    <citation type="submission" date="2021-04" db="EMBL/GenBank/DDBJ databases">
        <authorList>
            <consortium name="Wellcome Sanger Institute Data Sharing"/>
        </authorList>
    </citation>
    <scope>NUCLEOTIDE SEQUENCE [LARGE SCALE GENOMIC DNA]</scope>
</reference>
<feature type="transmembrane region" description="Helical" evidence="24">
    <location>
        <begin position="698"/>
        <end position="720"/>
    </location>
</feature>
<dbReference type="CDD" id="cd06378">
    <property type="entry name" value="PBP1_iGluR_NMDA_NR2"/>
    <property type="match status" value="1"/>
</dbReference>
<keyword evidence="7 24" id="KW-1133">Transmembrane helix</keyword>
<comment type="function">
    <text evidence="24">Receptor for glutamate that functions as a ligand-gated ion channel in the central nervous system and plays an important role in excitatory synaptic transmission. L-glutamate acts as an excitatory neurotransmitter at many synapses in the central nervous system.</text>
</comment>
<name>A0A7N6AA56_ANATE</name>
<comment type="catalytic activity">
    <reaction evidence="20">
        <text>Ca(2+)(in) = Ca(2+)(out)</text>
        <dbReference type="Rhea" id="RHEA:29671"/>
        <dbReference type="ChEBI" id="CHEBI:29108"/>
    </reaction>
</comment>